<accession>A0A0C9T9E2</accession>
<protein>
    <submittedName>
        <fullName evidence="2">Uncharacterized protein</fullName>
    </submittedName>
</protein>
<feature type="region of interest" description="Disordered" evidence="1">
    <location>
        <begin position="83"/>
        <end position="113"/>
    </location>
</feature>
<dbReference type="AlphaFoldDB" id="A0A0C9T9E2"/>
<keyword evidence="3" id="KW-1185">Reference proteome</keyword>
<dbReference type="HOGENOM" id="CLU_2134304_0_0_1"/>
<sequence length="113" mass="12314">MSSSPGDTCAFLPSLALGTDAHRSVPTGIRPVPLPPPSPGTRHDTTTRGITMSRFQTMKSEINAEEVCAPLLAYEYEYSSYCLPEPSSADEMNPTRSLSRGQGEESNVHEEQR</sequence>
<dbReference type="EMBL" id="KN819808">
    <property type="protein sequence ID" value="KIJ07703.1"/>
    <property type="molecule type" value="Genomic_DNA"/>
</dbReference>
<reference evidence="2 3" key="1">
    <citation type="submission" date="2014-06" db="EMBL/GenBank/DDBJ databases">
        <authorList>
            <consortium name="DOE Joint Genome Institute"/>
            <person name="Kuo A."/>
            <person name="Kohler A."/>
            <person name="Nagy L.G."/>
            <person name="Floudas D."/>
            <person name="Copeland A."/>
            <person name="Barry K.W."/>
            <person name="Cichocki N."/>
            <person name="Veneault-Fourrey C."/>
            <person name="LaButti K."/>
            <person name="Lindquist E.A."/>
            <person name="Lipzen A."/>
            <person name="Lundell T."/>
            <person name="Morin E."/>
            <person name="Murat C."/>
            <person name="Sun H."/>
            <person name="Tunlid A."/>
            <person name="Henrissat B."/>
            <person name="Grigoriev I.V."/>
            <person name="Hibbett D.S."/>
            <person name="Martin F."/>
            <person name="Nordberg H.P."/>
            <person name="Cantor M.N."/>
            <person name="Hua S.X."/>
        </authorList>
    </citation>
    <scope>NUCLEOTIDE SEQUENCE [LARGE SCALE GENOMIC DNA]</scope>
    <source>
        <strain evidence="2 3">ATCC 200175</strain>
    </source>
</reference>
<organism evidence="2 3">
    <name type="scientific">Paxillus involutus ATCC 200175</name>
    <dbReference type="NCBI Taxonomy" id="664439"/>
    <lineage>
        <taxon>Eukaryota</taxon>
        <taxon>Fungi</taxon>
        <taxon>Dikarya</taxon>
        <taxon>Basidiomycota</taxon>
        <taxon>Agaricomycotina</taxon>
        <taxon>Agaricomycetes</taxon>
        <taxon>Agaricomycetidae</taxon>
        <taxon>Boletales</taxon>
        <taxon>Paxilineae</taxon>
        <taxon>Paxillaceae</taxon>
        <taxon>Paxillus</taxon>
    </lineage>
</organism>
<feature type="region of interest" description="Disordered" evidence="1">
    <location>
        <begin position="20"/>
        <end position="48"/>
    </location>
</feature>
<proteinExistence type="predicted"/>
<evidence type="ECO:0000256" key="1">
    <source>
        <dbReference type="SAM" id="MobiDB-lite"/>
    </source>
</evidence>
<dbReference type="OrthoDB" id="10631239at2759"/>
<evidence type="ECO:0000313" key="3">
    <source>
        <dbReference type="Proteomes" id="UP000053647"/>
    </source>
</evidence>
<feature type="compositionally biased region" description="Basic and acidic residues" evidence="1">
    <location>
        <begin position="102"/>
        <end position="113"/>
    </location>
</feature>
<reference evidence="3" key="2">
    <citation type="submission" date="2015-01" db="EMBL/GenBank/DDBJ databases">
        <title>Evolutionary Origins and Diversification of the Mycorrhizal Mutualists.</title>
        <authorList>
            <consortium name="DOE Joint Genome Institute"/>
            <consortium name="Mycorrhizal Genomics Consortium"/>
            <person name="Kohler A."/>
            <person name="Kuo A."/>
            <person name="Nagy L.G."/>
            <person name="Floudas D."/>
            <person name="Copeland A."/>
            <person name="Barry K.W."/>
            <person name="Cichocki N."/>
            <person name="Veneault-Fourrey C."/>
            <person name="LaButti K."/>
            <person name="Lindquist E.A."/>
            <person name="Lipzen A."/>
            <person name="Lundell T."/>
            <person name="Morin E."/>
            <person name="Murat C."/>
            <person name="Riley R."/>
            <person name="Ohm R."/>
            <person name="Sun H."/>
            <person name="Tunlid A."/>
            <person name="Henrissat B."/>
            <person name="Grigoriev I.V."/>
            <person name="Hibbett D.S."/>
            <person name="Martin F."/>
        </authorList>
    </citation>
    <scope>NUCLEOTIDE SEQUENCE [LARGE SCALE GENOMIC DNA]</scope>
    <source>
        <strain evidence="3">ATCC 200175</strain>
    </source>
</reference>
<evidence type="ECO:0000313" key="2">
    <source>
        <dbReference type="EMBL" id="KIJ07703.1"/>
    </source>
</evidence>
<name>A0A0C9T9E2_PAXIN</name>
<gene>
    <name evidence="2" type="ORF">PAXINDRAFT_19126</name>
</gene>
<dbReference type="Proteomes" id="UP000053647">
    <property type="component" value="Unassembled WGS sequence"/>
</dbReference>